<evidence type="ECO:0000313" key="4">
    <source>
        <dbReference type="EMBL" id="VDN81386.1"/>
    </source>
</evidence>
<dbReference type="Proteomes" id="UP000278627">
    <property type="component" value="Unassembled WGS sequence"/>
</dbReference>
<keyword evidence="5" id="KW-1185">Reference proteome</keyword>
<proteinExistence type="predicted"/>
<keyword evidence="2" id="KW-0882">Thioester bond</keyword>
<gene>
    <name evidence="4" type="ORF">BPAG_LOCUS200</name>
</gene>
<organism evidence="6">
    <name type="scientific">Brugia pahangi</name>
    <name type="common">Filarial nematode worm</name>
    <dbReference type="NCBI Taxonomy" id="6280"/>
    <lineage>
        <taxon>Eukaryota</taxon>
        <taxon>Metazoa</taxon>
        <taxon>Ecdysozoa</taxon>
        <taxon>Nematoda</taxon>
        <taxon>Chromadorea</taxon>
        <taxon>Rhabditida</taxon>
        <taxon>Spirurina</taxon>
        <taxon>Spiruromorpha</taxon>
        <taxon>Filarioidea</taxon>
        <taxon>Onchocercidae</taxon>
        <taxon>Brugia</taxon>
    </lineage>
</organism>
<dbReference type="WBParaSite" id="BPAG_0000019901-mRNA-1">
    <property type="protein sequence ID" value="BPAG_0000019901-mRNA-1"/>
    <property type="gene ID" value="BPAG_0000019901"/>
</dbReference>
<sequence>MKLHRTEQKPLVVTQSTLRWNAINEMLISASSSANNLVDISIEIHAFYPSLLVFRQTLQRKVAGSLNRVKFFVPGGSEQSDSYRLVVRVENDSEPFEEIIPGAPDLRNIYLQTDKTVYKPTDTVKVRALPLTTSGKLYVGSVDFALLNPDGFELIHKTRSNSKTRFLAVEFQLPDHLAFGEWKIVARPDRHKPYTYSITFEVQKYELSQFRVHTLATETNDIDLYEIDVLARHANGRQISGQITIWCDCNANSSKSVIPSDSGKSFLCILKSSKVSFFNFKTCKHGAFKSTLFFYS</sequence>
<evidence type="ECO:0000256" key="2">
    <source>
        <dbReference type="ARBA" id="ARBA00022966"/>
    </source>
</evidence>
<feature type="domain" description="Macroglobulin" evidence="3">
    <location>
        <begin position="109"/>
        <end position="202"/>
    </location>
</feature>
<evidence type="ECO:0000256" key="1">
    <source>
        <dbReference type="ARBA" id="ARBA00022729"/>
    </source>
</evidence>
<keyword evidence="1" id="KW-0732">Signal</keyword>
<name>A0A0N4SX17_BRUPA</name>
<evidence type="ECO:0000259" key="3">
    <source>
        <dbReference type="Pfam" id="PF01835"/>
    </source>
</evidence>
<reference evidence="4 5" key="2">
    <citation type="submission" date="2018-11" db="EMBL/GenBank/DDBJ databases">
        <authorList>
            <consortium name="Pathogen Informatics"/>
        </authorList>
    </citation>
    <scope>NUCLEOTIDE SEQUENCE [LARGE SCALE GENOMIC DNA]</scope>
</reference>
<dbReference type="GO" id="GO:0004866">
    <property type="term" value="F:endopeptidase inhibitor activity"/>
    <property type="evidence" value="ECO:0007669"/>
    <property type="project" value="InterPro"/>
</dbReference>
<dbReference type="PANTHER" id="PTHR11412:SF136">
    <property type="entry name" value="CD109 ANTIGEN"/>
    <property type="match status" value="1"/>
</dbReference>
<reference evidence="6" key="1">
    <citation type="submission" date="2017-02" db="UniProtKB">
        <authorList>
            <consortium name="WormBaseParasite"/>
        </authorList>
    </citation>
    <scope>IDENTIFICATION</scope>
</reference>
<accession>A0A0N4SX17</accession>
<dbReference type="InterPro" id="IPR050473">
    <property type="entry name" value="A2M/Complement_sys"/>
</dbReference>
<evidence type="ECO:0000313" key="6">
    <source>
        <dbReference type="WBParaSite" id="BPAG_0000019901-mRNA-1"/>
    </source>
</evidence>
<dbReference type="AlphaFoldDB" id="A0A0N4SX17"/>
<evidence type="ECO:0000313" key="5">
    <source>
        <dbReference type="Proteomes" id="UP000278627"/>
    </source>
</evidence>
<protein>
    <submittedName>
        <fullName evidence="6">MG2 domain-containing protein</fullName>
    </submittedName>
</protein>
<dbReference type="InterPro" id="IPR002890">
    <property type="entry name" value="MG2"/>
</dbReference>
<dbReference type="EMBL" id="UZAD01000008">
    <property type="protein sequence ID" value="VDN81386.1"/>
    <property type="molecule type" value="Genomic_DNA"/>
</dbReference>
<dbReference type="Pfam" id="PF01835">
    <property type="entry name" value="MG2"/>
    <property type="match status" value="1"/>
</dbReference>
<dbReference type="STRING" id="6280.A0A0N4SX17"/>
<dbReference type="Gene3D" id="2.60.40.1930">
    <property type="match status" value="1"/>
</dbReference>
<dbReference type="PANTHER" id="PTHR11412">
    <property type="entry name" value="MACROGLOBULIN / COMPLEMENT"/>
    <property type="match status" value="1"/>
</dbReference>